<dbReference type="InterPro" id="IPR020904">
    <property type="entry name" value="Sc_DH/Rdtase_CS"/>
</dbReference>
<protein>
    <submittedName>
        <fullName evidence="4">17-beta-hydroxysteroid dehydrogenase type 6</fullName>
    </submittedName>
</protein>
<dbReference type="GO" id="GO:0016491">
    <property type="term" value="F:oxidoreductase activity"/>
    <property type="evidence" value="ECO:0007669"/>
    <property type="project" value="UniProtKB-KW"/>
</dbReference>
<dbReference type="GO" id="GO:0008202">
    <property type="term" value="P:steroid metabolic process"/>
    <property type="evidence" value="ECO:0007669"/>
    <property type="project" value="TreeGrafter"/>
</dbReference>
<dbReference type="STRING" id="407821.A0A087UYX1"/>
<evidence type="ECO:0000256" key="3">
    <source>
        <dbReference type="SAM" id="Phobius"/>
    </source>
</evidence>
<keyword evidence="3" id="KW-0812">Transmembrane</keyword>
<dbReference type="Proteomes" id="UP000054359">
    <property type="component" value="Unassembled WGS sequence"/>
</dbReference>
<evidence type="ECO:0000256" key="1">
    <source>
        <dbReference type="ARBA" id="ARBA00023002"/>
    </source>
</evidence>
<dbReference type="AlphaFoldDB" id="A0A087UYX1"/>
<dbReference type="OrthoDB" id="294295at2759"/>
<accession>A0A087UYX1</accession>
<gene>
    <name evidence="4" type="ORF">X975_24246</name>
</gene>
<dbReference type="PRINTS" id="PR00080">
    <property type="entry name" value="SDRFAMILY"/>
</dbReference>
<keyword evidence="3" id="KW-0472">Membrane</keyword>
<dbReference type="Gene3D" id="3.40.50.720">
    <property type="entry name" value="NAD(P)-binding Rossmann-like Domain"/>
    <property type="match status" value="1"/>
</dbReference>
<reference evidence="4 5" key="1">
    <citation type="submission" date="2013-11" db="EMBL/GenBank/DDBJ databases">
        <title>Genome sequencing of Stegodyphus mimosarum.</title>
        <authorList>
            <person name="Bechsgaard J."/>
        </authorList>
    </citation>
    <scope>NUCLEOTIDE SEQUENCE [LARGE SCALE GENOMIC DNA]</scope>
</reference>
<dbReference type="PRINTS" id="PR00081">
    <property type="entry name" value="GDHRDH"/>
</dbReference>
<name>A0A087UYX1_STEMI</name>
<dbReference type="SUPFAM" id="SSF51735">
    <property type="entry name" value="NAD(P)-binding Rossmann-fold domains"/>
    <property type="match status" value="1"/>
</dbReference>
<dbReference type="InterPro" id="IPR002347">
    <property type="entry name" value="SDR_fam"/>
</dbReference>
<feature type="transmembrane region" description="Helical" evidence="3">
    <location>
        <begin position="45"/>
        <end position="67"/>
    </location>
</feature>
<evidence type="ECO:0000256" key="2">
    <source>
        <dbReference type="RuleBase" id="RU000363"/>
    </source>
</evidence>
<sequence length="377" mass="41850">MLSKTVRSHLQDFKMGTMFMAGILFLLILGALISIASMWNSVSAIFGAIGWVIVVVYTANVLTRWVLSIIPKLKVNPAGKAVLITGCDTGFGLDLAKRLHTAGFTVYACCLSLDSDGAKELEQMSVKVFSLDVTQYDQVHSLVRKVEEDLGDKDLWCVVNNAGVAIFSELEWCSMSVIEHMFDVNVLGAVRVTKAFLPLLRRSKGRVVIVASVAGHLTYPGFLSYSMTKHALVSFADGLRREMLKWGVGVVSIEPSMYKTRISQSDVLTGALDNSWEKTPEAIKEAYGFPYYQDFKVRMQKMALHARPYLDEVVDCMEVAVVNVWPKISYRCSGPADKIRLWIMSLLPTQLLDIVICQIIQPNHRQLSGGQKNGKSS</sequence>
<comment type="similarity">
    <text evidence="2">Belongs to the short-chain dehydrogenases/reductases (SDR) family.</text>
</comment>
<keyword evidence="1" id="KW-0560">Oxidoreductase</keyword>
<dbReference type="PANTHER" id="PTHR43313">
    <property type="entry name" value="SHORT-CHAIN DEHYDROGENASE/REDUCTASE FAMILY 9C"/>
    <property type="match status" value="1"/>
</dbReference>
<organism evidence="4 5">
    <name type="scientific">Stegodyphus mimosarum</name>
    <name type="common">African social velvet spider</name>
    <dbReference type="NCBI Taxonomy" id="407821"/>
    <lineage>
        <taxon>Eukaryota</taxon>
        <taxon>Metazoa</taxon>
        <taxon>Ecdysozoa</taxon>
        <taxon>Arthropoda</taxon>
        <taxon>Chelicerata</taxon>
        <taxon>Arachnida</taxon>
        <taxon>Araneae</taxon>
        <taxon>Araneomorphae</taxon>
        <taxon>Entelegynae</taxon>
        <taxon>Eresoidea</taxon>
        <taxon>Eresidae</taxon>
        <taxon>Stegodyphus</taxon>
    </lineage>
</organism>
<proteinExistence type="inferred from homology"/>
<dbReference type="Pfam" id="PF00106">
    <property type="entry name" value="adh_short"/>
    <property type="match status" value="1"/>
</dbReference>
<feature type="transmembrane region" description="Helical" evidence="3">
    <location>
        <begin position="21"/>
        <end position="39"/>
    </location>
</feature>
<dbReference type="PROSITE" id="PS00061">
    <property type="entry name" value="ADH_SHORT"/>
    <property type="match status" value="1"/>
</dbReference>
<keyword evidence="3" id="KW-1133">Transmembrane helix</keyword>
<dbReference type="PANTHER" id="PTHR43313:SF36">
    <property type="entry name" value="D-BETA-HYDROXYBUTYRATE DEHYDROGENASE, MITOCHONDRIAL"/>
    <property type="match status" value="1"/>
</dbReference>
<keyword evidence="5" id="KW-1185">Reference proteome</keyword>
<dbReference type="OMA" id="NPRTEEH"/>
<feature type="non-terminal residue" evidence="4">
    <location>
        <position position="377"/>
    </location>
</feature>
<evidence type="ECO:0000313" key="4">
    <source>
        <dbReference type="EMBL" id="KFM82560.1"/>
    </source>
</evidence>
<dbReference type="InterPro" id="IPR036291">
    <property type="entry name" value="NAD(P)-bd_dom_sf"/>
</dbReference>
<evidence type="ECO:0000313" key="5">
    <source>
        <dbReference type="Proteomes" id="UP000054359"/>
    </source>
</evidence>
<dbReference type="EMBL" id="KK122352">
    <property type="protein sequence ID" value="KFM82560.1"/>
    <property type="molecule type" value="Genomic_DNA"/>
</dbReference>